<organism evidence="1 2">
    <name type="scientific">Rheinheimera nanhaiensis E407-8</name>
    <dbReference type="NCBI Taxonomy" id="562729"/>
    <lineage>
        <taxon>Bacteria</taxon>
        <taxon>Pseudomonadati</taxon>
        <taxon>Pseudomonadota</taxon>
        <taxon>Gammaproteobacteria</taxon>
        <taxon>Chromatiales</taxon>
        <taxon>Chromatiaceae</taxon>
        <taxon>Rheinheimera</taxon>
    </lineage>
</organism>
<protein>
    <recommendedName>
        <fullName evidence="3">DUF4238 domain-containing protein</fullName>
    </recommendedName>
</protein>
<accession>I1DY29</accession>
<evidence type="ECO:0000313" key="2">
    <source>
        <dbReference type="Proteomes" id="UP000004374"/>
    </source>
</evidence>
<dbReference type="AlphaFoldDB" id="I1DY29"/>
<proteinExistence type="predicted"/>
<keyword evidence="2" id="KW-1185">Reference proteome</keyword>
<gene>
    <name evidence="1" type="ORF">RNAN_1945</name>
</gene>
<reference evidence="1 2" key="1">
    <citation type="journal article" date="2012" name="J. Bacteriol.">
        <title>Genome Sequence of the Protease-Producing Bacterium Rheinheimera nanhaiensis E407-8T, Isolated from Deep-Sea Sediment of the South China Sea.</title>
        <authorList>
            <person name="Zhang X.-Y."/>
            <person name="Zhang Y.-J."/>
            <person name="Qin Q.-L."/>
            <person name="Xie B.-B."/>
            <person name="Chen X.-L."/>
            <person name="Zhou B.-C."/>
            <person name="Zhang Y.-Z."/>
        </authorList>
    </citation>
    <scope>NUCLEOTIDE SEQUENCE [LARGE SCALE GENOMIC DNA]</scope>
    <source>
        <strain evidence="1 2">E407-8</strain>
    </source>
</reference>
<evidence type="ECO:0000313" key="1">
    <source>
        <dbReference type="EMBL" id="GAB58957.1"/>
    </source>
</evidence>
<dbReference type="RefSeq" id="WP_008221138.1">
    <property type="nucleotide sequence ID" value="NZ_BAFK01000009.1"/>
</dbReference>
<sequence length="331" mass="38431">MINEKRNHHFVSQAEQRLNAIDSSVSKKNQRIYAFSITDRENYQISLETPTGTKIKETLSFDDLFTIDILDDRLRVNLEDFFSSYEQDVSILTQSLLLKLKSGNQDLKTEILNIFAMKLINSFRNPFCIEKTLNTIGNLANYSPSDEKLKDIYKKIDSGNQASIKEFANNFSVTEEQYRKWMKSLFMLLVPKDTQGINLVDMMIKEFFENTDQFINVYVHIYSGVEEGKHSLLSDRGFTLLTDLEAHLAYEFNLTCNAFISYIFTDIKKAGVNQLGEDVMKSILRMQSKKPSELKIHFCENNLEILSRYNKNVVYQSYENVYCKSKVVYGL</sequence>
<dbReference type="EMBL" id="BAFK01000009">
    <property type="protein sequence ID" value="GAB58957.1"/>
    <property type="molecule type" value="Genomic_DNA"/>
</dbReference>
<comment type="caution">
    <text evidence="1">The sequence shown here is derived from an EMBL/GenBank/DDBJ whole genome shotgun (WGS) entry which is preliminary data.</text>
</comment>
<name>I1DY29_9GAMM</name>
<dbReference type="OrthoDB" id="6288344at2"/>
<dbReference type="Proteomes" id="UP000004374">
    <property type="component" value="Unassembled WGS sequence"/>
</dbReference>
<evidence type="ECO:0008006" key="3">
    <source>
        <dbReference type="Google" id="ProtNLM"/>
    </source>
</evidence>